<sequence length="732" mass="80533">MIDKNMAAAAGPVAGAAQVLQFSPGVNINGYGNTGATKYTVSINGVGQGWSGFGGYTGGASIMMTLDGVPMNNVSTGLWQSPSIPIMAMISSTEVTYGPGTAVGRWYDNVGGQVEFTPIQPTEHSGGDLNMTYGSFSQDLLTADYRTGNIHGWSTVIAGGVGDGNNFRMSPDGFRSPAYEYAIYGKTIKNFNSGDISFGAWYANAGGYRPVIIPVNANPYVTVNGQSATGVPIPGIPFSQATSGFYSNLNYDTWRKNDRQSTQIAYAKQNLYLDEDKSTLLHNMLFYNASQRIHSRYYNFFENINNAFEYNNPYEYDVGDLLGVTKVLPYNTVDIGGYYISSTYVSRNAFYNPNYFLPGTTIPGGELTPNNVYRNDLWDQTDIAIYLQDTIQPIKTLQIIPSIRYDVFHTAYSMNAQQYFPLAFEFNPQGNQGKLPNATRNLSGIEPSILANWQVTQWLALYGSYSEAFETDTVGGGGGLFQQIPASYYGLALAQYGIAGAKTHFTNLPGLNNMLFGANYFWLRFAEQAINMVNFVGQPITGLGTSIYQGADFYLDDNPIKDFHLFFNGAVVNAVYKSYVVSPGTPQQVSYDGRHVPYVPSVMLSGGIYHTLQIGRAIIRPSLWFIFNGEQYVFDNEFGRPSNYAMPQWYTLNASINVTVPLRFFDRERAFNFNLTLLNITDLRYNGYEYITSGGYYGTAGNPNVPAAFQAGYLLGYPGAPFTIYGTASASF</sequence>
<dbReference type="PANTHER" id="PTHR32552:SF68">
    <property type="entry name" value="FERRICHROME OUTER MEMBRANE TRANSPORTER_PHAGE RECEPTOR"/>
    <property type="match status" value="1"/>
</dbReference>
<keyword evidence="6" id="KW-0732">Signal</keyword>
<evidence type="ECO:0000256" key="12">
    <source>
        <dbReference type="RuleBase" id="RU003357"/>
    </source>
</evidence>
<dbReference type="Pfam" id="PF00593">
    <property type="entry name" value="TonB_dep_Rec_b-barrel"/>
    <property type="match status" value="1"/>
</dbReference>
<name>A0ABX7PWE6_9BACT</name>
<evidence type="ECO:0000256" key="3">
    <source>
        <dbReference type="ARBA" id="ARBA00022452"/>
    </source>
</evidence>
<dbReference type="Gene3D" id="2.170.130.10">
    <property type="entry name" value="TonB-dependent receptor, plug domain"/>
    <property type="match status" value="1"/>
</dbReference>
<keyword evidence="7" id="KW-0408">Iron</keyword>
<keyword evidence="9 12" id="KW-0798">TonB box</keyword>
<feature type="domain" description="TonB-dependent receptor plug" evidence="14">
    <location>
        <begin position="12"/>
        <end position="102"/>
    </location>
</feature>
<evidence type="ECO:0000256" key="8">
    <source>
        <dbReference type="ARBA" id="ARBA00023065"/>
    </source>
</evidence>
<reference evidence="15 16" key="1">
    <citation type="submission" date="2020-12" db="EMBL/GenBank/DDBJ databases">
        <authorList>
            <person name="Awala S.I."/>
            <person name="Gwak J.-H."/>
            <person name="Kim S.-J."/>
            <person name="Rhee S.-K."/>
        </authorList>
    </citation>
    <scope>NUCLEOTIDE SEQUENCE [LARGE SCALE GENOMIC DNA]</scope>
    <source>
        <strain evidence="15 16">IT5</strain>
    </source>
</reference>
<keyword evidence="8" id="KW-0406">Ion transport</keyword>
<gene>
    <name evidence="15" type="ORF">EM20IM_00940</name>
</gene>
<dbReference type="EMBL" id="CP065956">
    <property type="protein sequence ID" value="QSR86971.1"/>
    <property type="molecule type" value="Genomic_DNA"/>
</dbReference>
<keyword evidence="5" id="KW-0812">Transmembrane</keyword>
<dbReference type="InterPro" id="IPR012910">
    <property type="entry name" value="Plug_dom"/>
</dbReference>
<keyword evidence="4" id="KW-0410">Iron transport</keyword>
<evidence type="ECO:0000259" key="13">
    <source>
        <dbReference type="Pfam" id="PF00593"/>
    </source>
</evidence>
<accession>A0ABX7PWE6</accession>
<evidence type="ECO:0000256" key="6">
    <source>
        <dbReference type="ARBA" id="ARBA00022729"/>
    </source>
</evidence>
<dbReference type="SUPFAM" id="SSF56935">
    <property type="entry name" value="Porins"/>
    <property type="match status" value="1"/>
</dbReference>
<dbReference type="InterPro" id="IPR036942">
    <property type="entry name" value="Beta-barrel_TonB_sf"/>
</dbReference>
<evidence type="ECO:0000313" key="16">
    <source>
        <dbReference type="Proteomes" id="UP000663088"/>
    </source>
</evidence>
<keyword evidence="2" id="KW-0813">Transport</keyword>
<proteinExistence type="inferred from homology"/>
<evidence type="ECO:0000259" key="14">
    <source>
        <dbReference type="Pfam" id="PF07715"/>
    </source>
</evidence>
<dbReference type="PANTHER" id="PTHR32552">
    <property type="entry name" value="FERRICHROME IRON RECEPTOR-RELATED"/>
    <property type="match status" value="1"/>
</dbReference>
<keyword evidence="11" id="KW-0998">Cell outer membrane</keyword>
<dbReference type="Pfam" id="PF07715">
    <property type="entry name" value="Plug"/>
    <property type="match status" value="1"/>
</dbReference>
<comment type="similarity">
    <text evidence="12">Belongs to the TonB-dependent receptor family.</text>
</comment>
<dbReference type="InterPro" id="IPR000531">
    <property type="entry name" value="Beta-barrel_TonB"/>
</dbReference>
<evidence type="ECO:0000256" key="5">
    <source>
        <dbReference type="ARBA" id="ARBA00022692"/>
    </source>
</evidence>
<dbReference type="Gene3D" id="2.40.170.20">
    <property type="entry name" value="TonB-dependent receptor, beta-barrel domain"/>
    <property type="match status" value="1"/>
</dbReference>
<dbReference type="InterPro" id="IPR037066">
    <property type="entry name" value="Plug_dom_sf"/>
</dbReference>
<organism evidence="15 16">
    <name type="scientific">Candidatus Methylacidiphilum infernorum</name>
    <dbReference type="NCBI Taxonomy" id="511746"/>
    <lineage>
        <taxon>Bacteria</taxon>
        <taxon>Pseudomonadati</taxon>
        <taxon>Verrucomicrobiota</taxon>
        <taxon>Methylacidiphilae</taxon>
        <taxon>Methylacidiphilales</taxon>
        <taxon>Methylacidiphilaceae</taxon>
        <taxon>Methylacidiphilum (ex Ratnadevi et al. 2023)</taxon>
    </lineage>
</organism>
<keyword evidence="3" id="KW-1134">Transmembrane beta strand</keyword>
<evidence type="ECO:0000256" key="1">
    <source>
        <dbReference type="ARBA" id="ARBA00004571"/>
    </source>
</evidence>
<comment type="subcellular location">
    <subcellularLocation>
        <location evidence="1">Cell outer membrane</location>
        <topology evidence="1">Multi-pass membrane protein</topology>
    </subcellularLocation>
</comment>
<evidence type="ECO:0000256" key="9">
    <source>
        <dbReference type="ARBA" id="ARBA00023077"/>
    </source>
</evidence>
<feature type="domain" description="TonB-dependent receptor-like beta-barrel" evidence="13">
    <location>
        <begin position="218"/>
        <end position="676"/>
    </location>
</feature>
<dbReference type="Proteomes" id="UP000663088">
    <property type="component" value="Chromosome"/>
</dbReference>
<keyword evidence="10 12" id="KW-0472">Membrane</keyword>
<dbReference type="InterPro" id="IPR039426">
    <property type="entry name" value="TonB-dep_rcpt-like"/>
</dbReference>
<keyword evidence="16" id="KW-1185">Reference proteome</keyword>
<protein>
    <submittedName>
        <fullName evidence="15">TonB-dependent receptor</fullName>
    </submittedName>
</protein>
<evidence type="ECO:0000256" key="11">
    <source>
        <dbReference type="ARBA" id="ARBA00023237"/>
    </source>
</evidence>
<evidence type="ECO:0000313" key="15">
    <source>
        <dbReference type="EMBL" id="QSR86971.1"/>
    </source>
</evidence>
<evidence type="ECO:0000256" key="4">
    <source>
        <dbReference type="ARBA" id="ARBA00022496"/>
    </source>
</evidence>
<evidence type="ECO:0000256" key="2">
    <source>
        <dbReference type="ARBA" id="ARBA00022448"/>
    </source>
</evidence>
<evidence type="ECO:0000256" key="10">
    <source>
        <dbReference type="ARBA" id="ARBA00023136"/>
    </source>
</evidence>
<evidence type="ECO:0000256" key="7">
    <source>
        <dbReference type="ARBA" id="ARBA00023004"/>
    </source>
</evidence>
<keyword evidence="15" id="KW-0675">Receptor</keyword>